<organism evidence="4 5">
    <name type="scientific">Cysteiniphilum litorale</name>
    <dbReference type="NCBI Taxonomy" id="2056700"/>
    <lineage>
        <taxon>Bacteria</taxon>
        <taxon>Pseudomonadati</taxon>
        <taxon>Pseudomonadota</taxon>
        <taxon>Gammaproteobacteria</taxon>
        <taxon>Thiotrichales</taxon>
        <taxon>Fastidiosibacteraceae</taxon>
        <taxon>Cysteiniphilum</taxon>
    </lineage>
</organism>
<protein>
    <submittedName>
        <fullName evidence="4">Alpha-L-glutamate ligase-like protein</fullName>
    </submittedName>
</protein>
<evidence type="ECO:0000313" key="4">
    <source>
        <dbReference type="EMBL" id="GGF95259.1"/>
    </source>
</evidence>
<feature type="domain" description="ATP-grasp" evidence="3">
    <location>
        <begin position="45"/>
        <end position="296"/>
    </location>
</feature>
<dbReference type="GO" id="GO:0005524">
    <property type="term" value="F:ATP binding"/>
    <property type="evidence" value="ECO:0007669"/>
    <property type="project" value="UniProtKB-UniRule"/>
</dbReference>
<dbReference type="GO" id="GO:0018169">
    <property type="term" value="F:ribosomal S6-glutamic acid ligase activity"/>
    <property type="evidence" value="ECO:0007669"/>
    <property type="project" value="TreeGrafter"/>
</dbReference>
<name>A0A8J3E8H5_9GAMM</name>
<keyword evidence="4" id="KW-0436">Ligase</keyword>
<dbReference type="RefSeq" id="WP_117001969.1">
    <property type="nucleotide sequence ID" value="NZ_BMJS01000008.1"/>
</dbReference>
<evidence type="ECO:0000256" key="1">
    <source>
        <dbReference type="ARBA" id="ARBA00023211"/>
    </source>
</evidence>
<dbReference type="PROSITE" id="PS50975">
    <property type="entry name" value="ATP_GRASP"/>
    <property type="match status" value="1"/>
</dbReference>
<evidence type="ECO:0000259" key="3">
    <source>
        <dbReference type="PROSITE" id="PS50975"/>
    </source>
</evidence>
<dbReference type="Pfam" id="PF14397">
    <property type="entry name" value="ATPgrasp_ST"/>
    <property type="match status" value="1"/>
</dbReference>
<gene>
    <name evidence="4" type="ORF">GCM10010995_10620</name>
</gene>
<sequence>MWWISKWRALKQAGVLGINNRNVGYIQAYNDRKYYPLVDDKLKSKSLALEHGINVPELYGVIGSEHDNKNLQSILGDRHQFVIKPAQGAGGEGILVITHFINNRYRLANGKLMTLDQLRYHTSTTLSGAYSLGGRPDKAMIEYLIQFDPTFAKVAYQGVPDIRIILIKGFPVMAMVRLPTQQSNGKANLHQGAIGAGVDLKTGLTLHGVWHNEIITHHPDTLHEIEGITVPHWQECLKIASASYDMTNLGYLGVDLVLDKDHGPLMLELNARPGLNIQIANQVGLAKRHALIKPVLNEPMTKEERIKYVLDRL</sequence>
<dbReference type="InterPro" id="IPR011761">
    <property type="entry name" value="ATP-grasp"/>
</dbReference>
<dbReference type="SUPFAM" id="SSF56059">
    <property type="entry name" value="Glutathione synthetase ATP-binding domain-like"/>
    <property type="match status" value="1"/>
</dbReference>
<keyword evidence="5" id="KW-1185">Reference proteome</keyword>
<dbReference type="GO" id="GO:0009432">
    <property type="term" value="P:SOS response"/>
    <property type="evidence" value="ECO:0007669"/>
    <property type="project" value="TreeGrafter"/>
</dbReference>
<keyword evidence="1" id="KW-0464">Manganese</keyword>
<keyword evidence="2" id="KW-0547">Nucleotide-binding</keyword>
<dbReference type="GO" id="GO:0005737">
    <property type="term" value="C:cytoplasm"/>
    <property type="evidence" value="ECO:0007669"/>
    <property type="project" value="TreeGrafter"/>
</dbReference>
<dbReference type="OrthoDB" id="336227at2"/>
<dbReference type="AlphaFoldDB" id="A0A8J3E8H5"/>
<dbReference type="InterPro" id="IPR011758">
    <property type="entry name" value="RimK-rel_E_lig"/>
</dbReference>
<reference evidence="4" key="2">
    <citation type="submission" date="2020-09" db="EMBL/GenBank/DDBJ databases">
        <authorList>
            <person name="Sun Q."/>
            <person name="Zhou Y."/>
        </authorList>
    </citation>
    <scope>NUCLEOTIDE SEQUENCE</scope>
    <source>
        <strain evidence="4">CGMCC 1.15758</strain>
    </source>
</reference>
<dbReference type="PANTHER" id="PTHR21621">
    <property type="entry name" value="RIBOSOMAL PROTEIN S6 MODIFICATION PROTEIN"/>
    <property type="match status" value="1"/>
</dbReference>
<comment type="caution">
    <text evidence="4">The sequence shown here is derived from an EMBL/GenBank/DDBJ whole genome shotgun (WGS) entry which is preliminary data.</text>
</comment>
<dbReference type="EMBL" id="BMJS01000008">
    <property type="protein sequence ID" value="GGF95259.1"/>
    <property type="molecule type" value="Genomic_DNA"/>
</dbReference>
<reference evidence="4" key="1">
    <citation type="journal article" date="2014" name="Int. J. Syst. Evol. Microbiol.">
        <title>Complete genome sequence of Corynebacterium casei LMG S-19264T (=DSM 44701T), isolated from a smear-ripened cheese.</title>
        <authorList>
            <consortium name="US DOE Joint Genome Institute (JGI-PGF)"/>
            <person name="Walter F."/>
            <person name="Albersmeier A."/>
            <person name="Kalinowski J."/>
            <person name="Ruckert C."/>
        </authorList>
    </citation>
    <scope>NUCLEOTIDE SEQUENCE</scope>
    <source>
        <strain evidence="4">CGMCC 1.15758</strain>
    </source>
</reference>
<accession>A0A8J3E8H5</accession>
<dbReference type="Gene3D" id="3.30.470.20">
    <property type="entry name" value="ATP-grasp fold, B domain"/>
    <property type="match status" value="1"/>
</dbReference>
<keyword evidence="2" id="KW-0067">ATP-binding</keyword>
<dbReference type="NCBIfam" id="TIGR02291">
    <property type="entry name" value="rimK_rel_E_lig"/>
    <property type="match status" value="1"/>
</dbReference>
<evidence type="ECO:0000256" key="2">
    <source>
        <dbReference type="PROSITE-ProRule" id="PRU00409"/>
    </source>
</evidence>
<dbReference type="PANTHER" id="PTHR21621:SF0">
    <property type="entry name" value="BETA-CITRYLGLUTAMATE SYNTHASE B-RELATED"/>
    <property type="match status" value="1"/>
</dbReference>
<proteinExistence type="predicted"/>
<dbReference type="Proteomes" id="UP000636949">
    <property type="component" value="Unassembled WGS sequence"/>
</dbReference>
<evidence type="ECO:0000313" key="5">
    <source>
        <dbReference type="Proteomes" id="UP000636949"/>
    </source>
</evidence>
<dbReference type="InterPro" id="IPR039523">
    <property type="entry name" value="RimK-rel_E_lig_ATP-grasp"/>
</dbReference>
<dbReference type="GO" id="GO:0046872">
    <property type="term" value="F:metal ion binding"/>
    <property type="evidence" value="ECO:0007669"/>
    <property type="project" value="InterPro"/>
</dbReference>